<reference evidence="1 2" key="1">
    <citation type="journal article" date="2017" name="Antonie Van Leeuwenhoek">
        <title>Rhizobium rhizosphaerae sp. nov., a novel species isolated from rice rhizosphere.</title>
        <authorList>
            <person name="Zhao J.J."/>
            <person name="Zhang J."/>
            <person name="Zhang R.J."/>
            <person name="Zhang C.W."/>
            <person name="Yin H.Q."/>
            <person name="Zhang X.X."/>
        </authorList>
    </citation>
    <scope>NUCLEOTIDE SEQUENCE [LARGE SCALE GENOMIC DNA]</scope>
    <source>
        <strain evidence="1 2">E3</strain>
    </source>
</reference>
<name>K6YP49_9ALTE</name>
<protein>
    <submittedName>
        <fullName evidence="1">Uncharacterized protein</fullName>
    </submittedName>
</protein>
<organism evidence="1 2">
    <name type="scientific">Aliiglaciecola lipolytica E3</name>
    <dbReference type="NCBI Taxonomy" id="1127673"/>
    <lineage>
        <taxon>Bacteria</taxon>
        <taxon>Pseudomonadati</taxon>
        <taxon>Pseudomonadota</taxon>
        <taxon>Gammaproteobacteria</taxon>
        <taxon>Alteromonadales</taxon>
        <taxon>Alteromonadaceae</taxon>
        <taxon>Aliiglaciecola</taxon>
    </lineage>
</organism>
<accession>K6YP49</accession>
<keyword evidence="2" id="KW-1185">Reference proteome</keyword>
<proteinExistence type="predicted"/>
<dbReference type="Proteomes" id="UP000006334">
    <property type="component" value="Unassembled WGS sequence"/>
</dbReference>
<sequence>MGVESVVFSFEEALTDGTGSRDAALEIATWMCDTYFPITWTGIA</sequence>
<evidence type="ECO:0000313" key="2">
    <source>
        <dbReference type="Proteomes" id="UP000006334"/>
    </source>
</evidence>
<dbReference type="AlphaFoldDB" id="K6YP49"/>
<gene>
    <name evidence="1" type="ORF">GLIP_0474</name>
</gene>
<dbReference type="EMBL" id="BAEN01000015">
    <property type="protein sequence ID" value="GAC13120.1"/>
    <property type="molecule type" value="Genomic_DNA"/>
</dbReference>
<evidence type="ECO:0000313" key="1">
    <source>
        <dbReference type="EMBL" id="GAC13120.1"/>
    </source>
</evidence>
<comment type="caution">
    <text evidence="1">The sequence shown here is derived from an EMBL/GenBank/DDBJ whole genome shotgun (WGS) entry which is preliminary data.</text>
</comment>